<evidence type="ECO:0000313" key="1">
    <source>
        <dbReference type="EMBL" id="KAJ1678336.1"/>
    </source>
</evidence>
<comment type="caution">
    <text evidence="1">The sequence shown here is derived from an EMBL/GenBank/DDBJ whole genome shotgun (WGS) entry which is preliminary data.</text>
</comment>
<sequence>MAGGVVTTSNPNYTALELSHQLKDSGAKVIVTLASLLSLVQEAIRLCKSPSVSDGRIVVIDQDGGDGPAGRMTTLSFNRVLSKRPYNRLMITNEHEAGNTLAYICYSSGTTGLPKGVMLTHRNIVANIAQNIRFEVDDRHITAVVDRVPRPKSLGLLPFFHIFGLTVIIHLGLAKGQTIVVMSKFDFESLLRIIERYSVTFAHLVPPVFLALANSPLTKKYNLSSLHFLLSGAAPLGEQLQSRVSKLLGIPVTQGYGLTETSPVITRMPMPDVIFGSIGKLVPNIEAKVLDPETGQELGVGQEGEICCRGPNVMKGYFKNKKATDECVDKDGFFHTGDIGYINKDGYWFITDRKKELIKYKGFQIAPAELEALLVSNPDVADSAVIPSYDSGRHSEVPKAYLVLKPHLALSTPEARNAKAQEIVAWLNSRVANHKRLRGGAEIIDAIPKSASGKILRRFLRDREKAKRKAGSTSSKL</sequence>
<dbReference type="EMBL" id="JAMZIH010001269">
    <property type="protein sequence ID" value="KAJ1678336.1"/>
    <property type="molecule type" value="Genomic_DNA"/>
</dbReference>
<protein>
    <submittedName>
        <fullName evidence="1">Uncharacterized protein</fullName>
    </submittedName>
</protein>
<dbReference type="Proteomes" id="UP001145114">
    <property type="component" value="Unassembled WGS sequence"/>
</dbReference>
<gene>
    <name evidence="1" type="ORF">EV182_004261</name>
</gene>
<organism evidence="1 2">
    <name type="scientific">Spiromyces aspiralis</name>
    <dbReference type="NCBI Taxonomy" id="68401"/>
    <lineage>
        <taxon>Eukaryota</taxon>
        <taxon>Fungi</taxon>
        <taxon>Fungi incertae sedis</taxon>
        <taxon>Zoopagomycota</taxon>
        <taxon>Kickxellomycotina</taxon>
        <taxon>Kickxellomycetes</taxon>
        <taxon>Kickxellales</taxon>
        <taxon>Kickxellaceae</taxon>
        <taxon>Spiromyces</taxon>
    </lineage>
</organism>
<accession>A0ACC1HPV7</accession>
<reference evidence="1" key="1">
    <citation type="submission" date="2022-06" db="EMBL/GenBank/DDBJ databases">
        <title>Phylogenomic reconstructions and comparative analyses of Kickxellomycotina fungi.</title>
        <authorList>
            <person name="Reynolds N.K."/>
            <person name="Stajich J.E."/>
            <person name="Barry K."/>
            <person name="Grigoriev I.V."/>
            <person name="Crous P."/>
            <person name="Smith M.E."/>
        </authorList>
    </citation>
    <scope>NUCLEOTIDE SEQUENCE</scope>
    <source>
        <strain evidence="1">RSA 2271</strain>
    </source>
</reference>
<evidence type="ECO:0000313" key="2">
    <source>
        <dbReference type="Proteomes" id="UP001145114"/>
    </source>
</evidence>
<name>A0ACC1HPV7_9FUNG</name>
<proteinExistence type="predicted"/>
<keyword evidence="2" id="KW-1185">Reference proteome</keyword>